<gene>
    <name evidence="1" type="ORF">FMM80_00595</name>
</gene>
<reference evidence="1 2" key="1">
    <citation type="submission" date="2019-07" db="EMBL/GenBank/DDBJ databases">
        <title>Draft genome sequences of 15 bacterial species constituting the stable defined intestinal microbiota of the GM15 gnotobiotic mouse model.</title>
        <authorList>
            <person name="Elie C."/>
            <person name="Mathieu A."/>
            <person name="Saliou A."/>
            <person name="Darnaud M."/>
            <person name="Leulier F."/>
            <person name="Tamellini A."/>
        </authorList>
    </citation>
    <scope>NUCLEOTIDE SEQUENCE [LARGE SCALE GENOMIC DNA]</scope>
    <source>
        <strain evidence="2">ASF 502</strain>
    </source>
</reference>
<proteinExistence type="predicted"/>
<dbReference type="Proteomes" id="UP000474104">
    <property type="component" value="Unassembled WGS sequence"/>
</dbReference>
<dbReference type="RefSeq" id="WP_004068512.1">
    <property type="nucleotide sequence ID" value="NZ_VIRB01000003.1"/>
</dbReference>
<dbReference type="OrthoDB" id="9874546at2"/>
<comment type="caution">
    <text evidence="1">The sequence shown here is derived from an EMBL/GenBank/DDBJ whole genome shotgun (WGS) entry which is preliminary data.</text>
</comment>
<dbReference type="EMBL" id="VIRB01000003">
    <property type="protein sequence ID" value="NDO67312.1"/>
    <property type="molecule type" value="Genomic_DNA"/>
</dbReference>
<organism evidence="1 2">
    <name type="scientific">Schaedlerella arabinosiphila</name>
    <dbReference type="NCBI Taxonomy" id="2044587"/>
    <lineage>
        <taxon>Bacteria</taxon>
        <taxon>Bacillati</taxon>
        <taxon>Bacillota</taxon>
        <taxon>Clostridia</taxon>
        <taxon>Lachnospirales</taxon>
        <taxon>Lachnospiraceae</taxon>
        <taxon>Schaedlerella</taxon>
    </lineage>
</organism>
<protein>
    <submittedName>
        <fullName evidence="1">Uncharacterized protein</fullName>
    </submittedName>
</protein>
<name>A0A9X5H3J7_9FIRM</name>
<dbReference type="AlphaFoldDB" id="A0A9X5H3J7"/>
<accession>A0A9X5H3J7</accession>
<evidence type="ECO:0000313" key="2">
    <source>
        <dbReference type="Proteomes" id="UP000474104"/>
    </source>
</evidence>
<sequence>MSKLRMTRNDYHKYLQKCVLRAYDPNDEYTFSDYAKEDIEIIPLDLSAYPQIKEDTAKYINAVFDKEDTDKNGNYMLSGFIGDSLEKWYRDKEKLHCNYAPYGFYYSGFGFNDEEMLIYTWCEGDTTLTLFNDRETYQKEREVTEKWFDENS</sequence>
<evidence type="ECO:0000313" key="1">
    <source>
        <dbReference type="EMBL" id="NDO67312.1"/>
    </source>
</evidence>